<dbReference type="RefSeq" id="WP_162350933.1">
    <property type="nucleotide sequence ID" value="NZ_QOVG01000018.1"/>
</dbReference>
<keyword evidence="1" id="KW-0663">Pyridoxal phosphate</keyword>
<dbReference type="InterPro" id="IPR015422">
    <property type="entry name" value="PyrdxlP-dep_Trfase_small"/>
</dbReference>
<feature type="domain" description="Aminotransferase class V" evidence="3">
    <location>
        <begin position="68"/>
        <end position="405"/>
    </location>
</feature>
<dbReference type="InterPro" id="IPR006311">
    <property type="entry name" value="TAT_signal"/>
</dbReference>
<gene>
    <name evidence="4" type="ORF">DT603_15650</name>
</gene>
<name>A0ABX0AF98_9GAMM</name>
<dbReference type="GO" id="GO:0008483">
    <property type="term" value="F:transaminase activity"/>
    <property type="evidence" value="ECO:0007669"/>
    <property type="project" value="UniProtKB-KW"/>
</dbReference>
<dbReference type="PANTHER" id="PTHR43586">
    <property type="entry name" value="CYSTEINE DESULFURASE"/>
    <property type="match status" value="1"/>
</dbReference>
<accession>A0ABX0AF98</accession>
<reference evidence="4 5" key="1">
    <citation type="submission" date="2018-07" db="EMBL/GenBank/DDBJ databases">
        <title>Whole genome Sequencing of Pseudoxanthomonas gei KCTC 32298 (T).</title>
        <authorList>
            <person name="Kumar S."/>
            <person name="Bansal K."/>
            <person name="Kaur A."/>
            <person name="Patil P."/>
            <person name="Sharma S."/>
            <person name="Patil P.B."/>
        </authorList>
    </citation>
    <scope>NUCLEOTIDE SEQUENCE [LARGE SCALE GENOMIC DNA]</scope>
    <source>
        <strain evidence="4 5">KCTC 32298</strain>
    </source>
</reference>
<dbReference type="InterPro" id="IPR000192">
    <property type="entry name" value="Aminotrans_V_dom"/>
</dbReference>
<dbReference type="PROSITE" id="PS51318">
    <property type="entry name" value="TAT"/>
    <property type="match status" value="1"/>
</dbReference>
<dbReference type="Proteomes" id="UP001429354">
    <property type="component" value="Unassembled WGS sequence"/>
</dbReference>
<comment type="caution">
    <text evidence="4">The sequence shown here is derived from an EMBL/GenBank/DDBJ whole genome shotgun (WGS) entry which is preliminary data.</text>
</comment>
<evidence type="ECO:0000313" key="5">
    <source>
        <dbReference type="Proteomes" id="UP001429354"/>
    </source>
</evidence>
<dbReference type="InterPro" id="IPR015421">
    <property type="entry name" value="PyrdxlP-dep_Trfase_major"/>
</dbReference>
<keyword evidence="2" id="KW-0732">Signal</keyword>
<dbReference type="PANTHER" id="PTHR43586:SF8">
    <property type="entry name" value="CYSTEINE DESULFURASE 1, CHLOROPLASTIC"/>
    <property type="match status" value="1"/>
</dbReference>
<proteinExistence type="predicted"/>
<evidence type="ECO:0000256" key="1">
    <source>
        <dbReference type="ARBA" id="ARBA00022898"/>
    </source>
</evidence>
<evidence type="ECO:0000256" key="2">
    <source>
        <dbReference type="SAM" id="SignalP"/>
    </source>
</evidence>
<feature type="chain" id="PRO_5046875355" evidence="2">
    <location>
        <begin position="29"/>
        <end position="439"/>
    </location>
</feature>
<protein>
    <submittedName>
        <fullName evidence="4">Aminotransferase class V-fold PLP-dependent enzyme</fullName>
    </submittedName>
</protein>
<sequence>MPLSRRRFLAAPAAALAAGALAPSALMAALAEPAAPATDLSDWDKVRAQFNLDPDYQHFASFFIASHPAPVREAIETYRRVIDANPFLVLERGLFEDEAHNVPLQVQTVIADYLGGRAQDVCLTPNTTTGLALVYHGLPLQAGDEVLCTTHDHYSHHESIRLATARAGASMRMIPLFKDAAAASTDSLIAALLAGIGPKTRVVGLTWVHSSSGIRLPIREISAALRARKGPPVLLVVDGVHGLGSTDETVATLGADYFCAGTHKWMFGPRGTGLVWANADNWARLRPTIPSFSDLDQYKAWEQGTAPASPNNANRMTPGGFVAYDHQWATAAAFRMHQQMGKARVAARIRSLNDQCKAGLGENRKVRIHTPVSGDLSAGLVCFEVEGIKPADVVKQLLERRIIASTSPYAITYARLAPSLVNTPEQVDRAVRAVREISG</sequence>
<dbReference type="InterPro" id="IPR015424">
    <property type="entry name" value="PyrdxlP-dep_Trfase"/>
</dbReference>
<dbReference type="SUPFAM" id="SSF53383">
    <property type="entry name" value="PLP-dependent transferases"/>
    <property type="match status" value="1"/>
</dbReference>
<evidence type="ECO:0000259" key="3">
    <source>
        <dbReference type="Pfam" id="PF00266"/>
    </source>
</evidence>
<dbReference type="Pfam" id="PF00266">
    <property type="entry name" value="Aminotran_5"/>
    <property type="match status" value="1"/>
</dbReference>
<dbReference type="Gene3D" id="3.40.640.10">
    <property type="entry name" value="Type I PLP-dependent aspartate aminotransferase-like (Major domain)"/>
    <property type="match status" value="1"/>
</dbReference>
<dbReference type="EMBL" id="QOVG01000018">
    <property type="protein sequence ID" value="NDK40272.1"/>
    <property type="molecule type" value="Genomic_DNA"/>
</dbReference>
<keyword evidence="4" id="KW-0032">Aminotransferase</keyword>
<keyword evidence="5" id="KW-1185">Reference proteome</keyword>
<dbReference type="Gene3D" id="3.90.1150.10">
    <property type="entry name" value="Aspartate Aminotransferase, domain 1"/>
    <property type="match status" value="1"/>
</dbReference>
<keyword evidence="4" id="KW-0808">Transferase</keyword>
<feature type="signal peptide" evidence="2">
    <location>
        <begin position="1"/>
        <end position="28"/>
    </location>
</feature>
<evidence type="ECO:0000313" key="4">
    <source>
        <dbReference type="EMBL" id="NDK40272.1"/>
    </source>
</evidence>
<organism evidence="4 5">
    <name type="scientific">Pseudoxanthomonas gei</name>
    <dbReference type="NCBI Taxonomy" id="1383030"/>
    <lineage>
        <taxon>Bacteria</taxon>
        <taxon>Pseudomonadati</taxon>
        <taxon>Pseudomonadota</taxon>
        <taxon>Gammaproteobacteria</taxon>
        <taxon>Lysobacterales</taxon>
        <taxon>Lysobacteraceae</taxon>
        <taxon>Pseudoxanthomonas</taxon>
    </lineage>
</organism>